<dbReference type="Proteomes" id="UP001221757">
    <property type="component" value="Unassembled WGS sequence"/>
</dbReference>
<proteinExistence type="predicted"/>
<accession>A0AAD7D6T0</accession>
<protein>
    <submittedName>
        <fullName evidence="1">Uncharacterized protein</fullName>
    </submittedName>
</protein>
<gene>
    <name evidence="1" type="ORF">B0H17DRAFT_1076255</name>
</gene>
<sequence>MEKFSLDYRFLHTNISRPFPLLEKLAIDIFDPPGDREEEDLHNVDIFIDAPRLRELYLGRHASPSMFPLRYTIPSKCTCETVPLAPSLTDFTCSVDHTSLSHTAVVTHRRLQTLRLTGESCTYFLPLLRLPALENLHLDIIDHMEEDYVLEFLTHSSESVRKFSTSLETALSMGWFSIMSGLTDIELYNPVPSSDFFSSLDRTKDEKFLPHLQSLAFVGCDLFPFSDLIQALSSRCEACGEIVKPQAFRGVPPSDGSIYVPTAQVDALRRLVAGGMEIHLGHEGSNQI</sequence>
<keyword evidence="2" id="KW-1185">Reference proteome</keyword>
<dbReference type="EMBL" id="JARKIE010000117">
    <property type="protein sequence ID" value="KAJ7681518.1"/>
    <property type="molecule type" value="Genomic_DNA"/>
</dbReference>
<organism evidence="1 2">
    <name type="scientific">Mycena rosella</name>
    <name type="common">Pink bonnet</name>
    <name type="synonym">Agaricus rosellus</name>
    <dbReference type="NCBI Taxonomy" id="1033263"/>
    <lineage>
        <taxon>Eukaryota</taxon>
        <taxon>Fungi</taxon>
        <taxon>Dikarya</taxon>
        <taxon>Basidiomycota</taxon>
        <taxon>Agaricomycotina</taxon>
        <taxon>Agaricomycetes</taxon>
        <taxon>Agaricomycetidae</taxon>
        <taxon>Agaricales</taxon>
        <taxon>Marasmiineae</taxon>
        <taxon>Mycenaceae</taxon>
        <taxon>Mycena</taxon>
    </lineage>
</organism>
<reference evidence="1" key="1">
    <citation type="submission" date="2023-03" db="EMBL/GenBank/DDBJ databases">
        <title>Massive genome expansion in bonnet fungi (Mycena s.s.) driven by repeated elements and novel gene families across ecological guilds.</title>
        <authorList>
            <consortium name="Lawrence Berkeley National Laboratory"/>
            <person name="Harder C.B."/>
            <person name="Miyauchi S."/>
            <person name="Viragh M."/>
            <person name="Kuo A."/>
            <person name="Thoen E."/>
            <person name="Andreopoulos B."/>
            <person name="Lu D."/>
            <person name="Skrede I."/>
            <person name="Drula E."/>
            <person name="Henrissat B."/>
            <person name="Morin E."/>
            <person name="Kohler A."/>
            <person name="Barry K."/>
            <person name="LaButti K."/>
            <person name="Morin E."/>
            <person name="Salamov A."/>
            <person name="Lipzen A."/>
            <person name="Mereny Z."/>
            <person name="Hegedus B."/>
            <person name="Baldrian P."/>
            <person name="Stursova M."/>
            <person name="Weitz H."/>
            <person name="Taylor A."/>
            <person name="Grigoriev I.V."/>
            <person name="Nagy L.G."/>
            <person name="Martin F."/>
            <person name="Kauserud H."/>
        </authorList>
    </citation>
    <scope>NUCLEOTIDE SEQUENCE</scope>
    <source>
        <strain evidence="1">CBHHK067</strain>
    </source>
</reference>
<name>A0AAD7D6T0_MYCRO</name>
<evidence type="ECO:0000313" key="1">
    <source>
        <dbReference type="EMBL" id="KAJ7681518.1"/>
    </source>
</evidence>
<comment type="caution">
    <text evidence="1">The sequence shown here is derived from an EMBL/GenBank/DDBJ whole genome shotgun (WGS) entry which is preliminary data.</text>
</comment>
<evidence type="ECO:0000313" key="2">
    <source>
        <dbReference type="Proteomes" id="UP001221757"/>
    </source>
</evidence>
<dbReference type="AlphaFoldDB" id="A0AAD7D6T0"/>